<gene>
    <name evidence="2" type="ORF">A3D81_00320</name>
</gene>
<dbReference type="Gene3D" id="3.30.700.10">
    <property type="entry name" value="Glycoprotein, Type 4 Pilin"/>
    <property type="match status" value="1"/>
</dbReference>
<dbReference type="Proteomes" id="UP000178492">
    <property type="component" value="Unassembled WGS sequence"/>
</dbReference>
<feature type="transmembrane region" description="Helical" evidence="1">
    <location>
        <begin position="37"/>
        <end position="59"/>
    </location>
</feature>
<dbReference type="STRING" id="1797715.A3D81_00320"/>
<proteinExistence type="predicted"/>
<dbReference type="InterPro" id="IPR012902">
    <property type="entry name" value="N_methyl_site"/>
</dbReference>
<evidence type="ECO:0000313" key="3">
    <source>
        <dbReference type="Proteomes" id="UP000178492"/>
    </source>
</evidence>
<keyword evidence="1" id="KW-0812">Transmembrane</keyword>
<evidence type="ECO:0000313" key="2">
    <source>
        <dbReference type="EMBL" id="OGD91020.1"/>
    </source>
</evidence>
<comment type="caution">
    <text evidence="2">The sequence shown here is derived from an EMBL/GenBank/DDBJ whole genome shotgun (WGS) entry which is preliminary data.</text>
</comment>
<dbReference type="PROSITE" id="PS00409">
    <property type="entry name" value="PROKAR_NTER_METHYL"/>
    <property type="match status" value="1"/>
</dbReference>
<dbReference type="InterPro" id="IPR045584">
    <property type="entry name" value="Pilin-like"/>
</dbReference>
<organism evidence="2 3">
    <name type="scientific">Candidatus Curtissbacteria bacterium RIFCSPHIGHO2_02_FULL_40_17</name>
    <dbReference type="NCBI Taxonomy" id="1797715"/>
    <lineage>
        <taxon>Bacteria</taxon>
        <taxon>Candidatus Curtissiibacteriota</taxon>
    </lineage>
</organism>
<evidence type="ECO:0008006" key="4">
    <source>
        <dbReference type="Google" id="ProtNLM"/>
    </source>
</evidence>
<accession>A0A1F5GGP0</accession>
<keyword evidence="1" id="KW-1133">Transmembrane helix</keyword>
<dbReference type="SUPFAM" id="SSF54523">
    <property type="entry name" value="Pili subunits"/>
    <property type="match status" value="1"/>
</dbReference>
<dbReference type="EMBL" id="MFBE01000025">
    <property type="protein sequence ID" value="OGD91020.1"/>
    <property type="molecule type" value="Genomic_DNA"/>
</dbReference>
<dbReference type="NCBIfam" id="TIGR02532">
    <property type="entry name" value="IV_pilin_GFxxxE"/>
    <property type="match status" value="1"/>
</dbReference>
<protein>
    <recommendedName>
        <fullName evidence="4">Type II secretion system protein GspH</fullName>
    </recommendedName>
</protein>
<evidence type="ECO:0000256" key="1">
    <source>
        <dbReference type="SAM" id="Phobius"/>
    </source>
</evidence>
<dbReference type="AlphaFoldDB" id="A0A1F5GGP0"/>
<reference evidence="2 3" key="1">
    <citation type="journal article" date="2016" name="Nat. Commun.">
        <title>Thousands of microbial genomes shed light on interconnected biogeochemical processes in an aquifer system.</title>
        <authorList>
            <person name="Anantharaman K."/>
            <person name="Brown C.T."/>
            <person name="Hug L.A."/>
            <person name="Sharon I."/>
            <person name="Castelle C.J."/>
            <person name="Probst A.J."/>
            <person name="Thomas B.C."/>
            <person name="Singh A."/>
            <person name="Wilkins M.J."/>
            <person name="Karaoz U."/>
            <person name="Brodie E.L."/>
            <person name="Williams K.H."/>
            <person name="Hubbard S.S."/>
            <person name="Banfield J.F."/>
        </authorList>
    </citation>
    <scope>NUCLEOTIDE SEQUENCE [LARGE SCALE GENOMIC DNA]</scope>
</reference>
<sequence>MPKLVHSSQLTVHRILKTVNRELMTVNWRQRRHGFTLIELLIVISIFGLTASLITASYLTFERNQRLKAAAQKIKTDIRFTQNKALTGDKGLGSDPCVTPNTLFGWYISFSSEISKNTYYTIAGDCQNQTSGGEVTFAINTQSLPQGVQITKITYGSDTADRKNVWVLFEPLKHDVTFFSSALSDDVPPFLDNDGNFRSGKLLVSLPGEKITIQLAREKTYYYVDVQPSGEVYERQQ</sequence>
<name>A0A1F5GGP0_9BACT</name>
<dbReference type="Pfam" id="PF07963">
    <property type="entry name" value="N_methyl"/>
    <property type="match status" value="1"/>
</dbReference>
<keyword evidence="1" id="KW-0472">Membrane</keyword>